<dbReference type="Proteomes" id="UP000319438">
    <property type="component" value="Segment"/>
</dbReference>
<gene>
    <name evidence="1" type="ORF">PMV_331</name>
</gene>
<accession>A0A0N9PZA7</accession>
<name>A0A0N9PZA7_9VIRU</name>
<evidence type="ECO:0000313" key="1">
    <source>
        <dbReference type="EMBL" id="ALH07029.1"/>
    </source>
</evidence>
<proteinExistence type="predicted"/>
<evidence type="ECO:0000313" key="2">
    <source>
        <dbReference type="Proteomes" id="UP000319438"/>
    </source>
</evidence>
<evidence type="ECO:0008006" key="3">
    <source>
        <dbReference type="Google" id="ProtNLM"/>
    </source>
</evidence>
<protein>
    <recommendedName>
        <fullName evidence="3">F-box containing protein</fullName>
    </recommendedName>
</protein>
<reference evidence="1" key="1">
    <citation type="journal article" date="2015" name="Genome Announc.">
        <title>Complete Genome Sequence of a New Member of the Marseilleviridae Recovered from the Brackish Submarine Spring in the Cassis Port-Miou Calanque, France.</title>
        <authorList>
            <person name="Doutre G."/>
            <person name="Arfib B."/>
            <person name="Rochette P."/>
            <person name="Claverie J.M."/>
            <person name="Bonin P."/>
            <person name="Abergel C."/>
        </authorList>
    </citation>
    <scope>NUCLEOTIDE SEQUENCE [LARGE SCALE GENOMIC DNA]</scope>
    <source>
        <strain evidence="1">1</strain>
    </source>
</reference>
<dbReference type="EMBL" id="KT428292">
    <property type="protein sequence ID" value="ALH07029.1"/>
    <property type="molecule type" value="Genomic_DNA"/>
</dbReference>
<organism evidence="1 2">
    <name type="scientific">Port-miou virus</name>
    <dbReference type="NCBI Taxonomy" id="1733873"/>
    <lineage>
        <taxon>Viruses</taxon>
        <taxon>Varidnaviria</taxon>
        <taxon>Bamfordvirae</taxon>
        <taxon>Nucleocytoviricota</taxon>
        <taxon>Megaviricetes</taxon>
        <taxon>Pimascovirales</taxon>
        <taxon>Pimascovirales incertae sedis</taxon>
        <taxon>Marseilleviridae</taxon>
        <taxon>Losannavirus</taxon>
        <taxon>Losannavirus lausannense</taxon>
        <taxon>Lausannevirus</taxon>
    </lineage>
</organism>
<sequence length="235" mass="27060">MESSLFLSVIPAEMMLCIFQKLERGRDFANTSLACSVFYGVIRENKDRLTILAPFEKVFHQRAPKDVQAIHGVPRKRDRAFGFCTMLLNKKFHGKTWAKYGHKQKFSCVFSNNTLEGPFEYTEDCQGVQERTRGAFANGKRSGRWDCGMSHEYGQTCVIIYKNGNTAMYQSFGCISVFEGSKNVKYLSIDSTEMFKCPNNGLERPVFRKNKKEYAHCCKEHQGEMPDFLFEVQNK</sequence>